<gene>
    <name evidence="1" type="ORF">AB6A40_011748</name>
</gene>
<evidence type="ECO:0000313" key="2">
    <source>
        <dbReference type="Proteomes" id="UP001608902"/>
    </source>
</evidence>
<dbReference type="InterPro" id="IPR027417">
    <property type="entry name" value="P-loop_NTPase"/>
</dbReference>
<proteinExistence type="predicted"/>
<dbReference type="AlphaFoldDB" id="A0ABD6F3X3"/>
<dbReference type="Gene3D" id="3.40.50.300">
    <property type="entry name" value="P-loop containing nucleotide triphosphate hydrolases"/>
    <property type="match status" value="1"/>
</dbReference>
<dbReference type="Gene3D" id="1.20.1320.30">
    <property type="match status" value="1"/>
</dbReference>
<protein>
    <recommendedName>
        <fullName evidence="3">ATPase AAA-type core domain-containing protein</fullName>
    </recommendedName>
</protein>
<dbReference type="EMBL" id="JBGFUD010027077">
    <property type="protein sequence ID" value="MFH4985039.1"/>
    <property type="molecule type" value="Genomic_DNA"/>
</dbReference>
<evidence type="ECO:0008006" key="3">
    <source>
        <dbReference type="Google" id="ProtNLM"/>
    </source>
</evidence>
<sequence>MNELLPDSFAYDYLREQIRLNSKNSSGKDDYLLLFQRYIEPLEPEIYDDRTGERKPIIKELHKILRQQYHENSHSRTIIFVTTRNMAFLLSNHLKSIVLTESSLQVDYITSMFFLIIS</sequence>
<keyword evidence="2" id="KW-1185">Reference proteome</keyword>
<reference evidence="1 2" key="1">
    <citation type="submission" date="2024-08" db="EMBL/GenBank/DDBJ databases">
        <title>Gnathostoma spinigerum genome.</title>
        <authorList>
            <person name="Gonzalez-Bertolin B."/>
            <person name="Monzon S."/>
            <person name="Zaballos A."/>
            <person name="Jimenez P."/>
            <person name="Dekumyoy P."/>
            <person name="Varona S."/>
            <person name="Cuesta I."/>
            <person name="Sumanam S."/>
            <person name="Adisakwattana P."/>
            <person name="Gasser R.B."/>
            <person name="Hernandez-Gonzalez A."/>
            <person name="Young N.D."/>
            <person name="Perteguer M.J."/>
        </authorList>
    </citation>
    <scope>NUCLEOTIDE SEQUENCE [LARGE SCALE GENOMIC DNA]</scope>
    <source>
        <strain evidence="1">AL3</strain>
        <tissue evidence="1">Liver</tissue>
    </source>
</reference>
<name>A0ABD6F3X3_9BILA</name>
<dbReference type="Proteomes" id="UP001608902">
    <property type="component" value="Unassembled WGS sequence"/>
</dbReference>
<evidence type="ECO:0000313" key="1">
    <source>
        <dbReference type="EMBL" id="MFH4985039.1"/>
    </source>
</evidence>
<comment type="caution">
    <text evidence="1">The sequence shown here is derived from an EMBL/GenBank/DDBJ whole genome shotgun (WGS) entry which is preliminary data.</text>
</comment>
<accession>A0ABD6F3X3</accession>
<organism evidence="1 2">
    <name type="scientific">Gnathostoma spinigerum</name>
    <dbReference type="NCBI Taxonomy" id="75299"/>
    <lineage>
        <taxon>Eukaryota</taxon>
        <taxon>Metazoa</taxon>
        <taxon>Ecdysozoa</taxon>
        <taxon>Nematoda</taxon>
        <taxon>Chromadorea</taxon>
        <taxon>Rhabditida</taxon>
        <taxon>Spirurina</taxon>
        <taxon>Gnathostomatomorpha</taxon>
        <taxon>Gnathostomatoidea</taxon>
        <taxon>Gnathostomatidae</taxon>
        <taxon>Gnathostoma</taxon>
    </lineage>
</organism>